<accession>A0A067JZ79</accession>
<dbReference type="AlphaFoldDB" id="A0A067JZ79"/>
<sequence>MPSKARAVLEQLESAGDGAVGNSNLNFPEEFHRETENQLKNFPYEIEAHANELIEPSMAERLDGLQDRNVPPRGSSEMSRRMRGKSTQYFLKKSISSVGDRIIDNQEQPEGVITESSSDDEVNYQNLNLANQEMKGQTMADRFQEALAATSFSNEGALFMAVKLSGIGLFGKLQKVMQNEKERDADFLKKLQMGDVPNDESQSIVVKILSRYLEAKLIVCHCSFHKNLEDSQLPEGALTVLDRGRKGTVIFSPRVCSDVELEIGNLIRIHPPWKEVQVMGNNEGIILSTYFSHIFM</sequence>
<dbReference type="EMBL" id="KK914782">
    <property type="protein sequence ID" value="KDP28113.1"/>
    <property type="molecule type" value="Genomic_DNA"/>
</dbReference>
<dbReference type="STRING" id="180498.A0A067JZ79"/>
<proteinExistence type="predicted"/>
<evidence type="ECO:0000313" key="1">
    <source>
        <dbReference type="EMBL" id="KDP28113.1"/>
    </source>
</evidence>
<keyword evidence="2" id="KW-1185">Reference proteome</keyword>
<dbReference type="OrthoDB" id="1914453at2759"/>
<protein>
    <submittedName>
        <fullName evidence="1">Uncharacterized protein</fullName>
    </submittedName>
</protein>
<dbReference type="PANTHER" id="PTHR35686:SF1">
    <property type="entry name" value="KINETOCHORE PROTEIN"/>
    <property type="match status" value="1"/>
</dbReference>
<dbReference type="PANTHER" id="PTHR35686">
    <property type="entry name" value="KINETOCHORE PROTEIN"/>
    <property type="match status" value="1"/>
</dbReference>
<name>A0A067JZ79_JATCU</name>
<reference evidence="1 2" key="1">
    <citation type="journal article" date="2014" name="PLoS ONE">
        <title>Global Analysis of Gene Expression Profiles in Physic Nut (Jatropha curcas L.) Seedlings Exposed to Salt Stress.</title>
        <authorList>
            <person name="Zhang L."/>
            <person name="Zhang C."/>
            <person name="Wu P."/>
            <person name="Chen Y."/>
            <person name="Li M."/>
            <person name="Jiang H."/>
            <person name="Wu G."/>
        </authorList>
    </citation>
    <scope>NUCLEOTIDE SEQUENCE [LARGE SCALE GENOMIC DNA]</scope>
    <source>
        <strain evidence="2">cv. GZQX0401</strain>
        <tissue evidence="1">Young leaves</tissue>
    </source>
</reference>
<gene>
    <name evidence="1" type="ORF">JCGZ_13884</name>
</gene>
<dbReference type="Proteomes" id="UP000027138">
    <property type="component" value="Unassembled WGS sequence"/>
</dbReference>
<evidence type="ECO:0000313" key="2">
    <source>
        <dbReference type="Proteomes" id="UP000027138"/>
    </source>
</evidence>
<organism evidence="1 2">
    <name type="scientific">Jatropha curcas</name>
    <name type="common">Barbados nut</name>
    <dbReference type="NCBI Taxonomy" id="180498"/>
    <lineage>
        <taxon>Eukaryota</taxon>
        <taxon>Viridiplantae</taxon>
        <taxon>Streptophyta</taxon>
        <taxon>Embryophyta</taxon>
        <taxon>Tracheophyta</taxon>
        <taxon>Spermatophyta</taxon>
        <taxon>Magnoliopsida</taxon>
        <taxon>eudicotyledons</taxon>
        <taxon>Gunneridae</taxon>
        <taxon>Pentapetalae</taxon>
        <taxon>rosids</taxon>
        <taxon>fabids</taxon>
        <taxon>Malpighiales</taxon>
        <taxon>Euphorbiaceae</taxon>
        <taxon>Crotonoideae</taxon>
        <taxon>Jatropheae</taxon>
        <taxon>Jatropha</taxon>
    </lineage>
</organism>